<organism evidence="11 12">
    <name type="scientific">Oryctes borbonicus</name>
    <dbReference type="NCBI Taxonomy" id="1629725"/>
    <lineage>
        <taxon>Eukaryota</taxon>
        <taxon>Metazoa</taxon>
        <taxon>Ecdysozoa</taxon>
        <taxon>Arthropoda</taxon>
        <taxon>Hexapoda</taxon>
        <taxon>Insecta</taxon>
        <taxon>Pterygota</taxon>
        <taxon>Neoptera</taxon>
        <taxon>Endopterygota</taxon>
        <taxon>Coleoptera</taxon>
        <taxon>Polyphaga</taxon>
        <taxon>Scarabaeiformia</taxon>
        <taxon>Scarabaeidae</taxon>
        <taxon>Dynastinae</taxon>
        <taxon>Oryctes</taxon>
    </lineage>
</organism>
<dbReference type="AlphaFoldDB" id="A0A0T6BDM3"/>
<accession>A0A0T6BDM3</accession>
<evidence type="ECO:0000256" key="10">
    <source>
        <dbReference type="SAM" id="Phobius"/>
    </source>
</evidence>
<keyword evidence="12" id="KW-1185">Reference proteome</keyword>
<protein>
    <recommendedName>
        <fullName evidence="13">Transmembrane protein 43 homolog</fullName>
    </recommendedName>
</protein>
<dbReference type="Proteomes" id="UP000051574">
    <property type="component" value="Unassembled WGS sequence"/>
</dbReference>
<comment type="caution">
    <text evidence="11">The sequence shown here is derived from an EMBL/GenBank/DDBJ whole genome shotgun (WGS) entry which is preliminary data.</text>
</comment>
<keyword evidence="5 10" id="KW-0812">Transmembrane</keyword>
<keyword evidence="6" id="KW-0256">Endoplasmic reticulum</keyword>
<evidence type="ECO:0000256" key="7">
    <source>
        <dbReference type="ARBA" id="ARBA00022989"/>
    </source>
</evidence>
<evidence type="ECO:0000313" key="12">
    <source>
        <dbReference type="Proteomes" id="UP000051574"/>
    </source>
</evidence>
<dbReference type="EMBL" id="LJIG01001500">
    <property type="protein sequence ID" value="KRT85440.1"/>
    <property type="molecule type" value="Genomic_DNA"/>
</dbReference>
<name>A0A0T6BDM3_9SCAR</name>
<proteinExistence type="inferred from homology"/>
<reference evidence="11 12" key="1">
    <citation type="submission" date="2015-09" db="EMBL/GenBank/DDBJ databases">
        <title>Draft genome of the scarab beetle Oryctes borbonicus.</title>
        <authorList>
            <person name="Meyer J.M."/>
            <person name="Markov G.V."/>
            <person name="Baskaran P."/>
            <person name="Herrmann M."/>
            <person name="Sommer R.J."/>
            <person name="Roedelsperger C."/>
        </authorList>
    </citation>
    <scope>NUCLEOTIDE SEQUENCE [LARGE SCALE GENOMIC DNA]</scope>
    <source>
        <strain evidence="11">OB123</strain>
        <tissue evidence="11">Whole animal</tissue>
    </source>
</reference>
<keyword evidence="8 10" id="KW-0472">Membrane</keyword>
<sequence>MEMSFSEEFKKTWLTSLMGFVLLCAGTLLLTWNEGRAVHHAHSLDEAFNNVIALSPFEPVRPEIEGHLVHISGNLIVDEPLTEPEYGVSIQSVKLKRRVQMYQWVEERNARDYGDTVASETTGADYFYITEWRDKLVDSRNFYIRHGHHNPTEIPLKTYVYVSSIVKIGQLKIGTDIKNKFNDYIEVTGDQRPDRRDIKLHLGIYYHCDDVWNPQVGDIRVQFYYAGVNGEPATVVGMQKDGILVPYHTTRGHEIALLRTGILTVSQIFDVEHADARWETWKLRAAGTFTLYAAAVCLKRLLRLLLLKLPPFHQIATDEISSSSNLAMSLSVSLLIIAIAWVFYRPMIAVGLILASLSPIIYCSMAFFNAGQNQNDTQHQR</sequence>
<dbReference type="Pfam" id="PF07787">
    <property type="entry name" value="TMEM43"/>
    <property type="match status" value="1"/>
</dbReference>
<evidence type="ECO:0000313" key="11">
    <source>
        <dbReference type="EMBL" id="KRT85440.1"/>
    </source>
</evidence>
<dbReference type="GO" id="GO:0071763">
    <property type="term" value="P:nuclear membrane organization"/>
    <property type="evidence" value="ECO:0007669"/>
    <property type="project" value="TreeGrafter"/>
</dbReference>
<evidence type="ECO:0000256" key="4">
    <source>
        <dbReference type="ARBA" id="ARBA00006627"/>
    </source>
</evidence>
<feature type="transmembrane region" description="Helical" evidence="10">
    <location>
        <begin position="350"/>
        <end position="371"/>
    </location>
</feature>
<gene>
    <name evidence="11" type="ORF">AMK59_2674</name>
</gene>
<evidence type="ECO:0000256" key="5">
    <source>
        <dbReference type="ARBA" id="ARBA00022692"/>
    </source>
</evidence>
<comment type="similarity">
    <text evidence="4">Belongs to the TMEM43 family.</text>
</comment>
<evidence type="ECO:0000256" key="8">
    <source>
        <dbReference type="ARBA" id="ARBA00023136"/>
    </source>
</evidence>
<comment type="subcellular location">
    <subcellularLocation>
        <location evidence="1">Endomembrane system</location>
        <topology evidence="1">Multi-pass membrane protein</topology>
    </subcellularLocation>
    <subcellularLocation>
        <location evidence="3">Endoplasmic reticulum membrane</location>
    </subcellularLocation>
    <subcellularLocation>
        <location evidence="2">Nucleus envelope</location>
    </subcellularLocation>
</comment>
<evidence type="ECO:0000256" key="1">
    <source>
        <dbReference type="ARBA" id="ARBA00004127"/>
    </source>
</evidence>
<feature type="transmembrane region" description="Helical" evidence="10">
    <location>
        <begin position="326"/>
        <end position="344"/>
    </location>
</feature>
<dbReference type="PANTHER" id="PTHR13416:SF2">
    <property type="entry name" value="TRANSMEMBRANE PROTEIN 43"/>
    <property type="match status" value="1"/>
</dbReference>
<dbReference type="PANTHER" id="PTHR13416">
    <property type="match status" value="1"/>
</dbReference>
<evidence type="ECO:0008006" key="13">
    <source>
        <dbReference type="Google" id="ProtNLM"/>
    </source>
</evidence>
<evidence type="ECO:0000256" key="2">
    <source>
        <dbReference type="ARBA" id="ARBA00004259"/>
    </source>
</evidence>
<evidence type="ECO:0000256" key="6">
    <source>
        <dbReference type="ARBA" id="ARBA00022824"/>
    </source>
</evidence>
<feature type="transmembrane region" description="Helical" evidence="10">
    <location>
        <begin position="12"/>
        <end position="32"/>
    </location>
</feature>
<dbReference type="GO" id="GO:0005789">
    <property type="term" value="C:endoplasmic reticulum membrane"/>
    <property type="evidence" value="ECO:0007669"/>
    <property type="project" value="UniProtKB-SubCell"/>
</dbReference>
<keyword evidence="9" id="KW-0539">Nucleus</keyword>
<evidence type="ECO:0000256" key="9">
    <source>
        <dbReference type="ARBA" id="ARBA00023242"/>
    </source>
</evidence>
<dbReference type="GO" id="GO:0006629">
    <property type="term" value="P:lipid metabolic process"/>
    <property type="evidence" value="ECO:0007669"/>
    <property type="project" value="TreeGrafter"/>
</dbReference>
<dbReference type="OrthoDB" id="410725at2759"/>
<dbReference type="InterPro" id="IPR012430">
    <property type="entry name" value="TMEM43_fam"/>
</dbReference>
<evidence type="ECO:0000256" key="3">
    <source>
        <dbReference type="ARBA" id="ARBA00004586"/>
    </source>
</evidence>
<dbReference type="GO" id="GO:0005637">
    <property type="term" value="C:nuclear inner membrane"/>
    <property type="evidence" value="ECO:0007669"/>
    <property type="project" value="TreeGrafter"/>
</dbReference>
<keyword evidence="7 10" id="KW-1133">Transmembrane helix</keyword>